<feature type="binding site" evidence="9">
    <location>
        <position position="124"/>
    </location>
    <ligand>
        <name>L-citrulline</name>
        <dbReference type="ChEBI" id="CHEBI:57743"/>
    </ligand>
</feature>
<dbReference type="InterPro" id="IPR023434">
    <property type="entry name" value="Arginosuc_synth_type_1_subfam"/>
</dbReference>
<evidence type="ECO:0000256" key="7">
    <source>
        <dbReference type="ARBA" id="ARBA00022741"/>
    </source>
</evidence>
<evidence type="ECO:0000259" key="11">
    <source>
        <dbReference type="Pfam" id="PF20979"/>
    </source>
</evidence>
<accession>A0A2J0LE95</accession>
<comment type="subunit">
    <text evidence="2 9">Homotetramer.</text>
</comment>
<evidence type="ECO:0000256" key="4">
    <source>
        <dbReference type="ARBA" id="ARBA00022571"/>
    </source>
</evidence>
<dbReference type="Gene3D" id="3.90.1260.10">
    <property type="entry name" value="Argininosuccinate synthetase, chain A, domain 2"/>
    <property type="match status" value="1"/>
</dbReference>
<feature type="binding site" evidence="9">
    <location>
        <begin position="7"/>
        <end position="15"/>
    </location>
    <ligand>
        <name>ATP</name>
        <dbReference type="ChEBI" id="CHEBI:30616"/>
    </ligand>
</feature>
<dbReference type="SUPFAM" id="SSF69864">
    <property type="entry name" value="Argininosuccinate synthetase, C-terminal domain"/>
    <property type="match status" value="1"/>
</dbReference>
<dbReference type="NCBIfam" id="NF001770">
    <property type="entry name" value="PRK00509.1"/>
    <property type="match status" value="1"/>
</dbReference>
<keyword evidence="4 9" id="KW-0055">Arginine biosynthesis</keyword>
<keyword evidence="6 9" id="KW-0028">Amino-acid biosynthesis</keyword>
<evidence type="ECO:0000256" key="9">
    <source>
        <dbReference type="HAMAP-Rule" id="MF_00005"/>
    </source>
</evidence>
<feature type="binding site" evidence="9">
    <location>
        <position position="274"/>
    </location>
    <ligand>
        <name>L-citrulline</name>
        <dbReference type="ChEBI" id="CHEBI:57743"/>
    </ligand>
</feature>
<evidence type="ECO:0000256" key="2">
    <source>
        <dbReference type="ARBA" id="ARBA00011881"/>
    </source>
</evidence>
<dbReference type="GO" id="GO:0005524">
    <property type="term" value="F:ATP binding"/>
    <property type="evidence" value="ECO:0007669"/>
    <property type="project" value="UniProtKB-UniRule"/>
</dbReference>
<feature type="domain" description="Arginosuccinate synthase C-terminal" evidence="11">
    <location>
        <begin position="176"/>
        <end position="392"/>
    </location>
</feature>
<evidence type="ECO:0000256" key="5">
    <source>
        <dbReference type="ARBA" id="ARBA00022598"/>
    </source>
</evidence>
<dbReference type="PROSITE" id="PS00564">
    <property type="entry name" value="ARGININOSUCCIN_SYN_1"/>
    <property type="match status" value="1"/>
</dbReference>
<dbReference type="EMBL" id="PFGP01000107">
    <property type="protein sequence ID" value="PIW66178.1"/>
    <property type="molecule type" value="Genomic_DNA"/>
</dbReference>
<feature type="binding site" evidence="9">
    <location>
        <position position="124"/>
    </location>
    <ligand>
        <name>L-aspartate</name>
        <dbReference type="ChEBI" id="CHEBI:29991"/>
    </ligand>
</feature>
<dbReference type="UniPathway" id="UPA00068">
    <property type="reaction ID" value="UER00113"/>
</dbReference>
<evidence type="ECO:0000313" key="12">
    <source>
        <dbReference type="EMBL" id="PIW66178.1"/>
    </source>
</evidence>
<dbReference type="NCBIfam" id="TIGR00032">
    <property type="entry name" value="argG"/>
    <property type="match status" value="1"/>
</dbReference>
<keyword evidence="5 9" id="KW-0436">Ligase</keyword>
<feature type="binding site" evidence="9">
    <location>
        <position position="33"/>
    </location>
    <ligand>
        <name>ATP</name>
        <dbReference type="ChEBI" id="CHEBI:30616"/>
    </ligand>
</feature>
<dbReference type="PANTHER" id="PTHR11587:SF2">
    <property type="entry name" value="ARGININOSUCCINATE SYNTHASE"/>
    <property type="match status" value="1"/>
</dbReference>
<name>A0A2J0LE95_9BACT</name>
<sequence length="393" mass="44028">MKKIILAYSGGLDTSCIVRWLTDRGWDVVCFVADLGQGLGKGENFARIKQRAIAAGASRVYIKDLKDEFVKDFVMSALKANAVYEGKYLLATALGRPLIAKYLVDIAHKEKATAIAHGCTGKGNDQVRIEVTANILDPKLEIIAPVRTWELKSREQEIDYAIKKKIPIDVSKKKPYSLDKNLWGVSIESGILEDPQNEPPEDCYQWTVSPQKAPNKATYAEITFEKGVPKKLDGKAYTGVKLIDKLNALGAKNAIGRVDCIENRLVGIKSREIYEAPAATILYTAHKELEALVLDKDLAHYKESRSGLYGELIYNGLWYSDMRIAIDKFIQQTQKRVTGIIKLKLYKGNCAVASRKSPYSLYKKRLATYSEGDKFDQKLAEGFIKIYGMPFKK</sequence>
<keyword evidence="9" id="KW-0963">Cytoplasm</keyword>
<comment type="subcellular location">
    <subcellularLocation>
        <location evidence="9">Cytoplasm</location>
    </subcellularLocation>
</comment>
<dbReference type="HAMAP" id="MF_00005">
    <property type="entry name" value="Arg_succ_synth_type1"/>
    <property type="match status" value="1"/>
</dbReference>
<feature type="binding site" evidence="9">
    <location>
        <position position="177"/>
    </location>
    <ligand>
        <name>L-citrulline</name>
        <dbReference type="ChEBI" id="CHEBI:57743"/>
    </ligand>
</feature>
<feature type="binding site" evidence="9">
    <location>
        <position position="186"/>
    </location>
    <ligand>
        <name>L-citrulline</name>
        <dbReference type="ChEBI" id="CHEBI:57743"/>
    </ligand>
</feature>
<dbReference type="CDD" id="cd01999">
    <property type="entry name" value="ASS"/>
    <property type="match status" value="1"/>
</dbReference>
<dbReference type="InterPro" id="IPR001518">
    <property type="entry name" value="Arginosuc_synth"/>
</dbReference>
<evidence type="ECO:0000256" key="3">
    <source>
        <dbReference type="ARBA" id="ARBA00012286"/>
    </source>
</evidence>
<evidence type="ECO:0000256" key="6">
    <source>
        <dbReference type="ARBA" id="ARBA00022605"/>
    </source>
</evidence>
<dbReference type="GO" id="GO:0006526">
    <property type="term" value="P:L-arginine biosynthetic process"/>
    <property type="evidence" value="ECO:0007669"/>
    <property type="project" value="UniProtKB-UniRule"/>
</dbReference>
<feature type="binding site" evidence="9">
    <location>
        <position position="118"/>
    </location>
    <ligand>
        <name>ATP</name>
        <dbReference type="ChEBI" id="CHEBI:30616"/>
    </ligand>
</feature>
<comment type="catalytic activity">
    <reaction evidence="9">
        <text>L-citrulline + L-aspartate + ATP = 2-(N(omega)-L-arginino)succinate + AMP + diphosphate + H(+)</text>
        <dbReference type="Rhea" id="RHEA:10932"/>
        <dbReference type="ChEBI" id="CHEBI:15378"/>
        <dbReference type="ChEBI" id="CHEBI:29991"/>
        <dbReference type="ChEBI" id="CHEBI:30616"/>
        <dbReference type="ChEBI" id="CHEBI:33019"/>
        <dbReference type="ChEBI" id="CHEBI:57472"/>
        <dbReference type="ChEBI" id="CHEBI:57743"/>
        <dbReference type="ChEBI" id="CHEBI:456215"/>
        <dbReference type="EC" id="6.3.4.5"/>
    </reaction>
</comment>
<comment type="pathway">
    <text evidence="1 9">Amino-acid biosynthesis; L-arginine biosynthesis; L-arginine from L-ornithine and carbamoyl phosphate: step 2/3.</text>
</comment>
<feature type="binding site" evidence="9">
    <location>
        <position position="262"/>
    </location>
    <ligand>
        <name>L-citrulline</name>
        <dbReference type="ChEBI" id="CHEBI:57743"/>
    </ligand>
</feature>
<dbReference type="FunFam" id="3.90.1260.10:FF:000007">
    <property type="entry name" value="Argininosuccinate synthase"/>
    <property type="match status" value="1"/>
</dbReference>
<dbReference type="GO" id="GO:0000050">
    <property type="term" value="P:urea cycle"/>
    <property type="evidence" value="ECO:0007669"/>
    <property type="project" value="TreeGrafter"/>
</dbReference>
<dbReference type="Pfam" id="PF20979">
    <property type="entry name" value="Arginosuc_syn_C"/>
    <property type="match status" value="1"/>
</dbReference>
<dbReference type="InterPro" id="IPR048267">
    <property type="entry name" value="Arginosuc_syn_N"/>
</dbReference>
<protein>
    <recommendedName>
        <fullName evidence="3 9">Argininosuccinate synthase</fullName>
        <ecNumber evidence="3 9">6.3.4.5</ecNumber>
    </recommendedName>
    <alternativeName>
        <fullName evidence="9">Citrulline--aspartate ligase</fullName>
    </alternativeName>
</protein>
<proteinExistence type="inferred from homology"/>
<dbReference type="Pfam" id="PF00764">
    <property type="entry name" value="Arginosuc_synth"/>
    <property type="match status" value="1"/>
</dbReference>
<reference evidence="12 13" key="1">
    <citation type="submission" date="2017-09" db="EMBL/GenBank/DDBJ databases">
        <title>Depth-based differentiation of microbial function through sediment-hosted aquifers and enrichment of novel symbionts in the deep terrestrial subsurface.</title>
        <authorList>
            <person name="Probst A.J."/>
            <person name="Ladd B."/>
            <person name="Jarett J.K."/>
            <person name="Geller-Mcgrath D.E."/>
            <person name="Sieber C.M."/>
            <person name="Emerson J.B."/>
            <person name="Anantharaman K."/>
            <person name="Thomas B.C."/>
            <person name="Malmstrom R."/>
            <person name="Stieglmeier M."/>
            <person name="Klingl A."/>
            <person name="Woyke T."/>
            <person name="Ryan C.M."/>
            <person name="Banfield J.F."/>
        </authorList>
    </citation>
    <scope>NUCLEOTIDE SEQUENCE [LARGE SCALE GENOMIC DNA]</scope>
    <source>
        <strain evidence="12">CG12_big_fil_rev_8_21_14_0_65_43_15</strain>
    </source>
</reference>
<dbReference type="InterPro" id="IPR024074">
    <property type="entry name" value="AS_cat/multimer_dom_body"/>
</dbReference>
<dbReference type="InterPro" id="IPR048268">
    <property type="entry name" value="Arginosuc_syn_C"/>
</dbReference>
<evidence type="ECO:0000313" key="13">
    <source>
        <dbReference type="Proteomes" id="UP000231267"/>
    </source>
</evidence>
<feature type="binding site" evidence="9">
    <location>
        <position position="88"/>
    </location>
    <ligand>
        <name>L-citrulline</name>
        <dbReference type="ChEBI" id="CHEBI:57743"/>
    </ligand>
</feature>
<dbReference type="GO" id="GO:0004055">
    <property type="term" value="F:argininosuccinate synthase activity"/>
    <property type="evidence" value="ECO:0007669"/>
    <property type="project" value="UniProtKB-UniRule"/>
</dbReference>
<keyword evidence="7 9" id="KW-0547">Nucleotide-binding</keyword>
<evidence type="ECO:0000259" key="10">
    <source>
        <dbReference type="Pfam" id="PF00764"/>
    </source>
</evidence>
<dbReference type="SUPFAM" id="SSF52402">
    <property type="entry name" value="Adenine nucleotide alpha hydrolases-like"/>
    <property type="match status" value="1"/>
</dbReference>
<organism evidence="12 13">
    <name type="scientific">Candidatus Taenaricola geysiri</name>
    <dbReference type="NCBI Taxonomy" id="1974752"/>
    <lineage>
        <taxon>Bacteria</taxon>
        <taxon>Pseudomonadati</taxon>
        <taxon>Candidatus Omnitrophota</taxon>
        <taxon>Candidatus Taenaricola</taxon>
    </lineage>
</organism>
<dbReference type="GO" id="GO:0000053">
    <property type="term" value="P:argininosuccinate metabolic process"/>
    <property type="evidence" value="ECO:0007669"/>
    <property type="project" value="TreeGrafter"/>
</dbReference>
<dbReference type="InterPro" id="IPR014729">
    <property type="entry name" value="Rossmann-like_a/b/a_fold"/>
</dbReference>
<dbReference type="PANTHER" id="PTHR11587">
    <property type="entry name" value="ARGININOSUCCINATE SYNTHASE"/>
    <property type="match status" value="1"/>
</dbReference>
<feature type="binding site" evidence="9">
    <location>
        <position position="120"/>
    </location>
    <ligand>
        <name>L-aspartate</name>
        <dbReference type="ChEBI" id="CHEBI:29991"/>
    </ligand>
</feature>
<evidence type="ECO:0000256" key="8">
    <source>
        <dbReference type="ARBA" id="ARBA00022840"/>
    </source>
</evidence>
<feature type="binding site" evidence="9">
    <location>
        <position position="128"/>
    </location>
    <ligand>
        <name>L-citrulline</name>
        <dbReference type="ChEBI" id="CHEBI:57743"/>
    </ligand>
</feature>
<comment type="similarity">
    <text evidence="9">Belongs to the argininosuccinate synthase family. Type 1 subfamily.</text>
</comment>
<dbReference type="Gene3D" id="3.40.50.620">
    <property type="entry name" value="HUPs"/>
    <property type="match status" value="1"/>
</dbReference>
<feature type="domain" description="Arginosuccinate synthase-like N-terminal" evidence="10">
    <location>
        <begin position="3"/>
        <end position="167"/>
    </location>
</feature>
<dbReference type="GO" id="GO:0005737">
    <property type="term" value="C:cytoplasm"/>
    <property type="evidence" value="ECO:0007669"/>
    <property type="project" value="UniProtKB-SubCell"/>
</dbReference>
<evidence type="ECO:0000256" key="1">
    <source>
        <dbReference type="ARBA" id="ARBA00004967"/>
    </source>
</evidence>
<gene>
    <name evidence="9" type="primary">argG</name>
    <name evidence="12" type="ORF">COW11_04750</name>
</gene>
<dbReference type="AlphaFoldDB" id="A0A2J0LE95"/>
<dbReference type="FunFam" id="3.40.50.620:FF:000019">
    <property type="entry name" value="Argininosuccinate synthase"/>
    <property type="match status" value="1"/>
</dbReference>
<feature type="binding site" evidence="9">
    <location>
        <position position="125"/>
    </location>
    <ligand>
        <name>L-aspartate</name>
        <dbReference type="ChEBI" id="CHEBI:29991"/>
    </ligand>
</feature>
<dbReference type="Proteomes" id="UP000231267">
    <property type="component" value="Unassembled WGS sequence"/>
</dbReference>
<dbReference type="InterPro" id="IPR018223">
    <property type="entry name" value="Arginosuc_synth_CS"/>
</dbReference>
<comment type="caution">
    <text evidence="12">The sequence shown here is derived from an EMBL/GenBank/DDBJ whole genome shotgun (WGS) entry which is preliminary data.</text>
</comment>
<dbReference type="Gene3D" id="1.20.5.470">
    <property type="entry name" value="Single helix bin"/>
    <property type="match status" value="1"/>
</dbReference>
<keyword evidence="8 9" id="KW-0067">ATP-binding</keyword>
<comment type="caution">
    <text evidence="9">Lacks conserved residue(s) required for the propagation of feature annotation.</text>
</comment>
<dbReference type="EC" id="6.3.4.5" evidence="3 9"/>